<dbReference type="Proteomes" id="UP000504638">
    <property type="component" value="Unplaced"/>
</dbReference>
<dbReference type="GeneID" id="54423242"/>
<dbReference type="EMBL" id="ML975149">
    <property type="protein sequence ID" value="KAF1817363.1"/>
    <property type="molecule type" value="Genomic_DNA"/>
</dbReference>
<accession>A0A6G1GH36</accession>
<dbReference type="GO" id="GO:0000435">
    <property type="term" value="P:positive regulation of transcription from RNA polymerase II promoter by galactose"/>
    <property type="evidence" value="ECO:0007669"/>
    <property type="project" value="TreeGrafter"/>
</dbReference>
<dbReference type="SUPFAM" id="SSF57701">
    <property type="entry name" value="Zn2/Cys6 DNA-binding domain"/>
    <property type="match status" value="1"/>
</dbReference>
<dbReference type="SMART" id="SM00066">
    <property type="entry name" value="GAL4"/>
    <property type="match status" value="1"/>
</dbReference>
<evidence type="ECO:0000313" key="9">
    <source>
        <dbReference type="RefSeq" id="XP_033538994.1"/>
    </source>
</evidence>
<dbReference type="InterPro" id="IPR001138">
    <property type="entry name" value="Zn2Cys6_DnaBD"/>
</dbReference>
<protein>
    <recommendedName>
        <fullName evidence="6">Zn(2)-C6 fungal-type domain-containing protein</fullName>
    </recommendedName>
</protein>
<reference evidence="9" key="3">
    <citation type="submission" date="2025-04" db="UniProtKB">
        <authorList>
            <consortium name="RefSeq"/>
        </authorList>
    </citation>
    <scope>IDENTIFICATION</scope>
    <source>
        <strain evidence="9">CBS 781.70</strain>
    </source>
</reference>
<dbReference type="PROSITE" id="PS50048">
    <property type="entry name" value="ZN2_CY6_FUNGAL_2"/>
    <property type="match status" value="1"/>
</dbReference>
<sequence length="914" mass="100682">MPAEGQPSRQAGSVAKRRKISLACEACRTRKARCNGAKPQCGNCVQRHERCVYKRTSAHLADTNEYIDSLLNRVADLEGEIQQSRDALSAASAMQLLGQSQPGTPSAGLGPILASDGRRRESHEALLLAAADTHQDPKSISPTNCIVDISSPVDGMGGNASSVDLPDMDEKFYGSSSSMSFMKQFYNMILRNGDTAAAPQTEVSGCRTTVNEPQQNSGSLPRPCFGGPESFSLMPRVLTDYLLDLYWNRSHHVYPFLHRATFMAAYEQLWAPASTQSIPQRPRLGLGGSDQCGYTSSVFHCALNAMMILGVQFSDLPLAQRNSLVATLTLKCKSQFDLDLFDDGSIHVIQTLLLLVQIFQFTTFPTRCWSTMGAACRLAQGLGLHLPDGQLHGHFEPVEIELRKRIWHACAMLDMIVSMTLGRPAMLHQSSGVALPTAIDDEYLDRNQPQPLDQVSYMEFFVESIKLDTTLSKILSRIYGQETDRLDTLCGYGSFDLLIELDRELAKFADQVPETLKWTYEDGEFLRRSPPLGQQTNILHARHLHLRILLFRPSLTQFCRLNSSSARFTSSKKDRSNASPASSLATSFAQCSSLTCVRSAIDLIDMTERQAATNESGAWWYSMFYIRTAAMVILLADVCAPVRESIGSATLASSWQKCRTTLRYKLPQETLVQTCLQTLEKMHEQVLTLRSISNPADLGLGSGIGIGHGQVSTEQQEGHYAPAEHPKRQWSVFQQPPRPVRVRDFGQSEDPMLRQDDLRPTLRLVDDCRHDFRGGAAVTETTTSFPHRAMLPLASVQVTREDAPSRGFPLPCTCCIASSLGAELPLKSIFLFEAFSNSTDSASISAGSARTFTNSTGIDPDFQGLGLDGTDVMIDARTEAQNIILTLVSIISYRNNRISIPTEWGCGGIFSVTG</sequence>
<reference evidence="9" key="2">
    <citation type="submission" date="2020-04" db="EMBL/GenBank/DDBJ databases">
        <authorList>
            <consortium name="NCBI Genome Project"/>
        </authorList>
    </citation>
    <scope>NUCLEOTIDE SEQUENCE</scope>
    <source>
        <strain evidence="9">CBS 781.70</strain>
    </source>
</reference>
<dbReference type="Pfam" id="PF04082">
    <property type="entry name" value="Fungal_trans"/>
    <property type="match status" value="1"/>
</dbReference>
<organism evidence="7">
    <name type="scientific">Eremomyces bilateralis CBS 781.70</name>
    <dbReference type="NCBI Taxonomy" id="1392243"/>
    <lineage>
        <taxon>Eukaryota</taxon>
        <taxon>Fungi</taxon>
        <taxon>Dikarya</taxon>
        <taxon>Ascomycota</taxon>
        <taxon>Pezizomycotina</taxon>
        <taxon>Dothideomycetes</taxon>
        <taxon>Dothideomycetes incertae sedis</taxon>
        <taxon>Eremomycetales</taxon>
        <taxon>Eremomycetaceae</taxon>
        <taxon>Eremomyces</taxon>
    </lineage>
</organism>
<evidence type="ECO:0000313" key="7">
    <source>
        <dbReference type="EMBL" id="KAF1817363.1"/>
    </source>
</evidence>
<reference evidence="7 9" key="1">
    <citation type="submission" date="2020-01" db="EMBL/GenBank/DDBJ databases">
        <authorList>
            <consortium name="DOE Joint Genome Institute"/>
            <person name="Haridas S."/>
            <person name="Albert R."/>
            <person name="Binder M."/>
            <person name="Bloem J."/>
            <person name="Labutti K."/>
            <person name="Salamov A."/>
            <person name="Andreopoulos B."/>
            <person name="Baker S.E."/>
            <person name="Barry K."/>
            <person name="Bills G."/>
            <person name="Bluhm B.H."/>
            <person name="Cannon C."/>
            <person name="Castanera R."/>
            <person name="Culley D.E."/>
            <person name="Daum C."/>
            <person name="Ezra D."/>
            <person name="Gonzalez J.B."/>
            <person name="Henrissat B."/>
            <person name="Kuo A."/>
            <person name="Liang C."/>
            <person name="Lipzen A."/>
            <person name="Lutzoni F."/>
            <person name="Magnuson J."/>
            <person name="Mondo S."/>
            <person name="Nolan M."/>
            <person name="Ohm R."/>
            <person name="Pangilinan J."/>
            <person name="Park H.-J."/>
            <person name="Ramirez L."/>
            <person name="Alfaro M."/>
            <person name="Sun H."/>
            <person name="Tritt A."/>
            <person name="Yoshinaga Y."/>
            <person name="Zwiers L.-H."/>
            <person name="Turgeon B.G."/>
            <person name="Goodwin S.B."/>
            <person name="Spatafora J.W."/>
            <person name="Crous P.W."/>
            <person name="Grigoriev I.V."/>
        </authorList>
    </citation>
    <scope>NUCLEOTIDE SEQUENCE</scope>
    <source>
        <strain evidence="7 9">CBS 781.70</strain>
    </source>
</reference>
<dbReference type="RefSeq" id="XP_033538994.1">
    <property type="nucleotide sequence ID" value="XM_033682672.1"/>
</dbReference>
<evidence type="ECO:0000256" key="4">
    <source>
        <dbReference type="ARBA" id="ARBA00023242"/>
    </source>
</evidence>
<proteinExistence type="predicted"/>
<dbReference type="OrthoDB" id="424974at2759"/>
<evidence type="ECO:0000313" key="8">
    <source>
        <dbReference type="Proteomes" id="UP000504638"/>
    </source>
</evidence>
<feature type="coiled-coil region" evidence="5">
    <location>
        <begin position="60"/>
        <end position="94"/>
    </location>
</feature>
<evidence type="ECO:0000256" key="1">
    <source>
        <dbReference type="ARBA" id="ARBA00022723"/>
    </source>
</evidence>
<dbReference type="GO" id="GO:0000978">
    <property type="term" value="F:RNA polymerase II cis-regulatory region sequence-specific DNA binding"/>
    <property type="evidence" value="ECO:0007669"/>
    <property type="project" value="TreeGrafter"/>
</dbReference>
<keyword evidence="3" id="KW-0804">Transcription</keyword>
<dbReference type="Gene3D" id="4.10.240.10">
    <property type="entry name" value="Zn(2)-C6 fungal-type DNA-binding domain"/>
    <property type="match status" value="1"/>
</dbReference>
<dbReference type="CDD" id="cd12148">
    <property type="entry name" value="fungal_TF_MHR"/>
    <property type="match status" value="1"/>
</dbReference>
<dbReference type="Pfam" id="PF00172">
    <property type="entry name" value="Zn_clus"/>
    <property type="match status" value="1"/>
</dbReference>
<keyword evidence="2" id="KW-0805">Transcription regulation</keyword>
<name>A0A6G1GH36_9PEZI</name>
<dbReference type="InterPro" id="IPR007219">
    <property type="entry name" value="XnlR_reg_dom"/>
</dbReference>
<dbReference type="InterPro" id="IPR036864">
    <property type="entry name" value="Zn2-C6_fun-type_DNA-bd_sf"/>
</dbReference>
<dbReference type="GO" id="GO:0000981">
    <property type="term" value="F:DNA-binding transcription factor activity, RNA polymerase II-specific"/>
    <property type="evidence" value="ECO:0007669"/>
    <property type="project" value="InterPro"/>
</dbReference>
<dbReference type="SMART" id="SM00906">
    <property type="entry name" value="Fungal_trans"/>
    <property type="match status" value="1"/>
</dbReference>
<dbReference type="GO" id="GO:0005634">
    <property type="term" value="C:nucleus"/>
    <property type="evidence" value="ECO:0007669"/>
    <property type="project" value="TreeGrafter"/>
</dbReference>
<dbReference type="PANTHER" id="PTHR47424:SF4">
    <property type="entry name" value="ZN(II)2CYS6 TRANSCRIPTION FACTOR (EUROFUNG)"/>
    <property type="match status" value="1"/>
</dbReference>
<dbReference type="InterPro" id="IPR051127">
    <property type="entry name" value="Fungal_SecMet_Regulators"/>
</dbReference>
<gene>
    <name evidence="7 9" type="ORF">P152DRAFT_510610</name>
</gene>
<evidence type="ECO:0000256" key="2">
    <source>
        <dbReference type="ARBA" id="ARBA00023015"/>
    </source>
</evidence>
<evidence type="ECO:0000259" key="6">
    <source>
        <dbReference type="PROSITE" id="PS50048"/>
    </source>
</evidence>
<evidence type="ECO:0000256" key="5">
    <source>
        <dbReference type="SAM" id="Coils"/>
    </source>
</evidence>
<keyword evidence="4" id="KW-0539">Nucleus</keyword>
<dbReference type="PROSITE" id="PS00463">
    <property type="entry name" value="ZN2_CY6_FUNGAL_1"/>
    <property type="match status" value="1"/>
</dbReference>
<keyword evidence="8" id="KW-1185">Reference proteome</keyword>
<keyword evidence="1" id="KW-0479">Metal-binding</keyword>
<dbReference type="AlphaFoldDB" id="A0A6G1GH36"/>
<keyword evidence="5" id="KW-0175">Coiled coil</keyword>
<dbReference type="CDD" id="cd00067">
    <property type="entry name" value="GAL4"/>
    <property type="match status" value="1"/>
</dbReference>
<dbReference type="GO" id="GO:0008270">
    <property type="term" value="F:zinc ion binding"/>
    <property type="evidence" value="ECO:0007669"/>
    <property type="project" value="InterPro"/>
</dbReference>
<dbReference type="PANTHER" id="PTHR47424">
    <property type="entry name" value="REGULATORY PROTEIN GAL4"/>
    <property type="match status" value="1"/>
</dbReference>
<dbReference type="GO" id="GO:0006351">
    <property type="term" value="P:DNA-templated transcription"/>
    <property type="evidence" value="ECO:0007669"/>
    <property type="project" value="InterPro"/>
</dbReference>
<evidence type="ECO:0000256" key="3">
    <source>
        <dbReference type="ARBA" id="ARBA00023163"/>
    </source>
</evidence>
<feature type="domain" description="Zn(2)-C6 fungal-type" evidence="6">
    <location>
        <begin position="23"/>
        <end position="53"/>
    </location>
</feature>